<protein>
    <submittedName>
        <fullName evidence="1">Uncharacterized protein</fullName>
    </submittedName>
</protein>
<sequence>MLSSERAQAWSRRYQPVENFLFKSRYVHELIECPQIQSHLGQNGGFISYSALSAVLVTCPSKRGSARGSSSGGSNKYYIDPIPEIVFRRLFLHFDRHSRGSLDYSELIGFSRQLDWEIWTWALWKKICVQVEEETKASKSISYTDGPWTGNRQVLGRFIATIRGKFLAELELEHGIKALRLKENEERFTFPTALKVLFASSHQPSPR</sequence>
<reference evidence="1" key="1">
    <citation type="submission" date="2022-07" db="EMBL/GenBank/DDBJ databases">
        <title>Genome Sequence of Leucocoprinus birnbaumii.</title>
        <authorList>
            <person name="Buettner E."/>
        </authorList>
    </citation>
    <scope>NUCLEOTIDE SEQUENCE</scope>
    <source>
        <strain evidence="1">VT141</strain>
    </source>
</reference>
<evidence type="ECO:0000313" key="2">
    <source>
        <dbReference type="Proteomes" id="UP001213000"/>
    </source>
</evidence>
<proteinExistence type="predicted"/>
<keyword evidence="2" id="KW-1185">Reference proteome</keyword>
<dbReference type="EMBL" id="JANIEX010000130">
    <property type="protein sequence ID" value="KAJ3572724.1"/>
    <property type="molecule type" value="Genomic_DNA"/>
</dbReference>
<evidence type="ECO:0000313" key="1">
    <source>
        <dbReference type="EMBL" id="KAJ3572724.1"/>
    </source>
</evidence>
<gene>
    <name evidence="1" type="ORF">NP233_g2888</name>
</gene>
<dbReference type="Proteomes" id="UP001213000">
    <property type="component" value="Unassembled WGS sequence"/>
</dbReference>
<comment type="caution">
    <text evidence="1">The sequence shown here is derived from an EMBL/GenBank/DDBJ whole genome shotgun (WGS) entry which is preliminary data.</text>
</comment>
<dbReference type="AlphaFoldDB" id="A0AAD5VXJ6"/>
<name>A0AAD5VXJ6_9AGAR</name>
<accession>A0AAD5VXJ6</accession>
<organism evidence="1 2">
    <name type="scientific">Leucocoprinus birnbaumii</name>
    <dbReference type="NCBI Taxonomy" id="56174"/>
    <lineage>
        <taxon>Eukaryota</taxon>
        <taxon>Fungi</taxon>
        <taxon>Dikarya</taxon>
        <taxon>Basidiomycota</taxon>
        <taxon>Agaricomycotina</taxon>
        <taxon>Agaricomycetes</taxon>
        <taxon>Agaricomycetidae</taxon>
        <taxon>Agaricales</taxon>
        <taxon>Agaricineae</taxon>
        <taxon>Agaricaceae</taxon>
        <taxon>Leucocoprinus</taxon>
    </lineage>
</organism>